<evidence type="ECO:0000313" key="19">
    <source>
        <dbReference type="Proteomes" id="UP000267993"/>
    </source>
</evidence>
<evidence type="ECO:0000313" key="3">
    <source>
        <dbReference type="EMBL" id="AKA73366.1"/>
    </source>
</evidence>
<dbReference type="EMBL" id="CP033241">
    <property type="protein sequence ID" value="AZF83552.1"/>
    <property type="molecule type" value="Genomic_DNA"/>
</dbReference>
<reference evidence="14" key="2">
    <citation type="submission" date="2016-04" db="EMBL/GenBank/DDBJ databases">
        <authorList>
            <person name="Evans L.H."/>
            <person name="Alamgir A."/>
            <person name="Owens N."/>
            <person name="Weber N.D."/>
            <person name="Virtaneva K."/>
            <person name="Barbian K."/>
            <person name="Babar A."/>
            <person name="Rosenke K."/>
        </authorList>
    </citation>
    <scope>NUCLEOTIDE SEQUENCE</scope>
    <source>
        <strain evidence="14">P1</strain>
    </source>
</reference>
<feature type="domain" description="Glutamine amidotransferase type-2" evidence="2">
    <location>
        <begin position="2"/>
        <end position="240"/>
    </location>
</feature>
<dbReference type="EMBL" id="CP011055">
    <property type="protein sequence ID" value="AKA73366.1"/>
    <property type="molecule type" value="Genomic_DNA"/>
</dbReference>
<dbReference type="GO" id="GO:0016740">
    <property type="term" value="F:transferase activity"/>
    <property type="evidence" value="ECO:0007669"/>
    <property type="project" value="UniProtKB-KW"/>
</dbReference>
<evidence type="ECO:0000313" key="6">
    <source>
        <dbReference type="EMBL" id="AZF67834.1"/>
    </source>
</evidence>
<evidence type="ECO:0000313" key="9">
    <source>
        <dbReference type="EMBL" id="AZF75699.1"/>
    </source>
</evidence>
<dbReference type="EMBL" id="CP033239">
    <property type="protein sequence ID" value="AZF78306.1"/>
    <property type="molecule type" value="Genomic_DNA"/>
</dbReference>
<dbReference type="RefSeq" id="WP_009989646.1">
    <property type="nucleotide sequence ID" value="NZ_CP011055.2"/>
</dbReference>
<dbReference type="Pfam" id="PF13230">
    <property type="entry name" value="GATase_4"/>
    <property type="match status" value="1"/>
</dbReference>
<evidence type="ECO:0000313" key="17">
    <source>
        <dbReference type="Proteomes" id="UP000033106"/>
    </source>
</evidence>
<dbReference type="PATRIC" id="fig|2287.6.peg.1082"/>
<keyword evidence="5" id="KW-0808">Transferase</keyword>
<dbReference type="KEGG" id="ssoa:SULA_1022"/>
<name>A0A0E3KBW7_SACSO</name>
<evidence type="ECO:0000313" key="16">
    <source>
        <dbReference type="Proteomes" id="UP000033085"/>
    </source>
</evidence>
<dbReference type="Proteomes" id="UP000278715">
    <property type="component" value="Chromosome"/>
</dbReference>
<dbReference type="AlphaFoldDB" id="A0A0E3KBW7"/>
<evidence type="ECO:0000259" key="2">
    <source>
        <dbReference type="PROSITE" id="PS51278"/>
    </source>
</evidence>
<dbReference type="InterPro" id="IPR026869">
    <property type="entry name" value="EgtC-like"/>
</dbReference>
<dbReference type="KEGG" id="ssof:SULC_1023"/>
<evidence type="ECO:0000313" key="20">
    <source>
        <dbReference type="Proteomes" id="UP000269431"/>
    </source>
</evidence>
<dbReference type="EMBL" id="CP033236">
    <property type="protein sequence ID" value="AZF70454.1"/>
    <property type="molecule type" value="Genomic_DNA"/>
</dbReference>
<dbReference type="Proteomes" id="UP000076770">
    <property type="component" value="Chromosome i"/>
</dbReference>
<evidence type="ECO:0000313" key="12">
    <source>
        <dbReference type="EMBL" id="AZF83552.1"/>
    </source>
</evidence>
<evidence type="ECO:0000313" key="18">
    <source>
        <dbReference type="Proteomes" id="UP000076770"/>
    </source>
</evidence>
<evidence type="ECO:0000313" key="23">
    <source>
        <dbReference type="Proteomes" id="UP000275843"/>
    </source>
</evidence>
<dbReference type="Proteomes" id="UP000033057">
    <property type="component" value="Chromosome"/>
</dbReference>
<keyword evidence="1 5" id="KW-0315">Glutamine amidotransferase</keyword>
<dbReference type="Proteomes" id="UP000269431">
    <property type="component" value="Chromosome"/>
</dbReference>
<dbReference type="Proteomes" id="UP000267993">
    <property type="component" value="Chromosome"/>
</dbReference>
<dbReference type="EMBL" id="CP033237">
    <property type="protein sequence ID" value="AZF73074.1"/>
    <property type="molecule type" value="Genomic_DNA"/>
</dbReference>
<evidence type="ECO:0000313" key="26">
    <source>
        <dbReference type="Proteomes" id="UP000594632"/>
    </source>
</evidence>
<protein>
    <submittedName>
        <fullName evidence="5 14">Glutamine amidotransferase</fullName>
    </submittedName>
</protein>
<dbReference type="PANTHER" id="PTHR42824:SF1">
    <property type="entry name" value="GLUTAMINE AMIDOTRANSFERASE YAFJ-RELATED"/>
    <property type="match status" value="1"/>
</dbReference>
<evidence type="ECO:0000313" key="7">
    <source>
        <dbReference type="EMBL" id="AZF70454.1"/>
    </source>
</evidence>
<dbReference type="EMBL" id="CP033240">
    <property type="protein sequence ID" value="AZF80912.1"/>
    <property type="molecule type" value="Genomic_DNA"/>
</dbReference>
<gene>
    <name evidence="13" type="ORF">HFC64_11500</name>
    <name evidence="14" type="ORF">SSOP1_0006</name>
    <name evidence="5" type="ORF">SULA_1022</name>
    <name evidence="3" type="ORF">SULB_1024</name>
    <name evidence="4" type="ORF">SULC_1023</name>
    <name evidence="6" type="ORF">SULG_05020</name>
    <name evidence="7" type="ORF">SULH_05020</name>
    <name evidence="8" type="ORF">SULI_05020</name>
    <name evidence="9" type="ORF">SULM_05020</name>
    <name evidence="10" type="ORF">SULN_05020</name>
    <name evidence="11" type="ORF">SULO_05030</name>
    <name evidence="12" type="ORF">SULZ_05265</name>
</gene>
<evidence type="ECO:0000313" key="22">
    <source>
        <dbReference type="Proteomes" id="UP000273443"/>
    </source>
</evidence>
<evidence type="ECO:0000313" key="4">
    <source>
        <dbReference type="EMBL" id="AKA76065.1"/>
    </source>
</evidence>
<dbReference type="EMBL" id="CP011057">
    <property type="protein sequence ID" value="AKA78758.1"/>
    <property type="molecule type" value="Genomic_DNA"/>
</dbReference>
<dbReference type="Proteomes" id="UP000033085">
    <property type="component" value="Chromosome"/>
</dbReference>
<dbReference type="EMBL" id="CP033238">
    <property type="protein sequence ID" value="AZF75699.1"/>
    <property type="molecule type" value="Genomic_DNA"/>
</dbReference>
<reference evidence="15 16" key="1">
    <citation type="journal article" date="2015" name="Genome Announc.">
        <title>Complete Genome Sequence of Sulfolobus solfataricus Strain 98/2 and Evolved Derivatives.</title>
        <authorList>
            <person name="McCarthy S."/>
            <person name="Gradnigo J."/>
            <person name="Johnson T."/>
            <person name="Payne S."/>
            <person name="Lipzen A."/>
            <person name="Martin J."/>
            <person name="Schackwitz W."/>
            <person name="Moriyama E."/>
            <person name="Blum P."/>
        </authorList>
    </citation>
    <scope>NUCLEOTIDE SEQUENCE [LARGE SCALE GENOMIC DNA]</scope>
    <source>
        <strain evidence="15">98/2 SULC</strain>
        <strain evidence="3">SARC-B</strain>
        <strain evidence="4">SARC-C</strain>
        <strain evidence="5 17">SULA</strain>
        <strain evidence="16">SULB</strain>
    </source>
</reference>
<dbReference type="GeneID" id="1455262"/>
<dbReference type="KEGG" id="ssol:SULB_1024"/>
<evidence type="ECO:0000313" key="11">
    <source>
        <dbReference type="EMBL" id="AZF80912.1"/>
    </source>
</evidence>
<evidence type="ECO:0000313" key="14">
    <source>
        <dbReference type="EMBL" id="SAI83560.1"/>
    </source>
</evidence>
<dbReference type="Proteomes" id="UP000594632">
    <property type="component" value="Chromosome"/>
</dbReference>
<dbReference type="EMBL" id="CP033235">
    <property type="protein sequence ID" value="AZF67834.1"/>
    <property type="molecule type" value="Genomic_DNA"/>
</dbReference>
<dbReference type="InterPro" id="IPR017932">
    <property type="entry name" value="GATase_2_dom"/>
</dbReference>
<evidence type="ECO:0000313" key="24">
    <source>
        <dbReference type="Proteomes" id="UP000278715"/>
    </source>
</evidence>
<dbReference type="EMBL" id="CP050869">
    <property type="protein sequence ID" value="QPG50345.1"/>
    <property type="molecule type" value="Genomic_DNA"/>
</dbReference>
<dbReference type="OrthoDB" id="350529at2157"/>
<dbReference type="PROSITE" id="PS51278">
    <property type="entry name" value="GATASE_TYPE_2"/>
    <property type="match status" value="1"/>
</dbReference>
<accession>A0A0E3KBW7</accession>
<reference evidence="13 26" key="6">
    <citation type="journal article" date="2020" name="Nat. Commun.">
        <title>The structures of two archaeal type IV pili illuminate evolutionary relationships.</title>
        <authorList>
            <person name="Wang F."/>
            <person name="Baquero D.P."/>
            <person name="Su Z."/>
            <person name="Beltran L.C."/>
            <person name="Prangishvili D."/>
            <person name="Krupovic M."/>
            <person name="Egelman E.H."/>
        </authorList>
    </citation>
    <scope>NUCLEOTIDE SEQUENCE [LARGE SCALE GENOMIC DNA]</scope>
    <source>
        <strain evidence="13 26">POZ149</strain>
    </source>
</reference>
<dbReference type="EMBL" id="LT549890">
    <property type="protein sequence ID" value="SAI83560.1"/>
    <property type="molecule type" value="Genomic_DNA"/>
</dbReference>
<dbReference type="OMA" id="PYTDSYM"/>
<evidence type="ECO:0000256" key="1">
    <source>
        <dbReference type="ARBA" id="ARBA00022962"/>
    </source>
</evidence>
<dbReference type="Proteomes" id="UP000273443">
    <property type="component" value="Chromosome"/>
</dbReference>
<dbReference type="Gene3D" id="3.60.20.10">
    <property type="entry name" value="Glutamine Phosphoribosylpyrophosphate, subunit 1, domain 1"/>
    <property type="match status" value="1"/>
</dbReference>
<dbReference type="SUPFAM" id="SSF56235">
    <property type="entry name" value="N-terminal nucleophile aminohydrolases (Ntn hydrolases)"/>
    <property type="match status" value="1"/>
</dbReference>
<evidence type="ECO:0000313" key="8">
    <source>
        <dbReference type="EMBL" id="AZF73074.1"/>
    </source>
</evidence>
<proteinExistence type="predicted"/>
<evidence type="ECO:0000313" key="5">
    <source>
        <dbReference type="EMBL" id="AKA78758.1"/>
    </source>
</evidence>
<dbReference type="Proteomes" id="UP000275843">
    <property type="component" value="Chromosome"/>
</dbReference>
<dbReference type="GeneID" id="44128968"/>
<reference evidence="18" key="3">
    <citation type="submission" date="2016-04" db="EMBL/GenBank/DDBJ databases">
        <authorList>
            <person name="Shah S.A."/>
            <person name="Garrett R.A."/>
        </authorList>
    </citation>
    <scope>NUCLEOTIDE SEQUENCE [LARGE SCALE GENOMIC DNA]</scope>
    <source>
        <strain evidence="18">ATCC 35091 / DSM 1616 / JCM 8930 / NBRC 15331 / P1</strain>
    </source>
</reference>
<evidence type="ECO:0000313" key="25">
    <source>
        <dbReference type="Proteomes" id="UP000282269"/>
    </source>
</evidence>
<dbReference type="PANTHER" id="PTHR42824">
    <property type="entry name" value="GLUTAMINE AMIDOTRANSFERASE"/>
    <property type="match status" value="1"/>
</dbReference>
<reference evidence="5" key="5">
    <citation type="submission" date="2018-10" db="EMBL/GenBank/DDBJ databases">
        <authorList>
            <person name="McCarthy S."/>
            <person name="Gradnigo J."/>
            <person name="Johnson T."/>
            <person name="Payne S."/>
            <person name="Lipzen A."/>
            <person name="Schackwitz W."/>
            <person name="Martin J."/>
            <person name="Moriyama E."/>
            <person name="Blum P."/>
        </authorList>
    </citation>
    <scope>NUCLEOTIDE SEQUENCE</scope>
    <source>
        <strain evidence="3">SARC-B</strain>
        <strain evidence="4">SARC-C</strain>
        <strain evidence="5">SULA</strain>
    </source>
</reference>
<evidence type="ECO:0000313" key="21">
    <source>
        <dbReference type="Proteomes" id="UP000273194"/>
    </source>
</evidence>
<evidence type="ECO:0000313" key="13">
    <source>
        <dbReference type="EMBL" id="QPG50345.1"/>
    </source>
</evidence>
<organism evidence="5 17">
    <name type="scientific">Saccharolobus solfataricus</name>
    <name type="common">Sulfolobus solfataricus</name>
    <dbReference type="NCBI Taxonomy" id="2287"/>
    <lineage>
        <taxon>Archaea</taxon>
        <taxon>Thermoproteota</taxon>
        <taxon>Thermoprotei</taxon>
        <taxon>Sulfolobales</taxon>
        <taxon>Sulfolobaceae</taxon>
        <taxon>Saccharolobus</taxon>
    </lineage>
</organism>
<dbReference type="Proteomes" id="UP000273194">
    <property type="component" value="Chromosome"/>
</dbReference>
<dbReference type="EMBL" id="CP011056">
    <property type="protein sequence ID" value="AKA76065.1"/>
    <property type="molecule type" value="Genomic_DNA"/>
</dbReference>
<evidence type="ECO:0000313" key="10">
    <source>
        <dbReference type="EMBL" id="AZF78306.1"/>
    </source>
</evidence>
<evidence type="ECO:0000313" key="15">
    <source>
        <dbReference type="Proteomes" id="UP000033057"/>
    </source>
</evidence>
<dbReference type="Proteomes" id="UP000282269">
    <property type="component" value="Chromosome"/>
</dbReference>
<dbReference type="Proteomes" id="UP000033106">
    <property type="component" value="Chromosome"/>
</dbReference>
<dbReference type="InterPro" id="IPR029055">
    <property type="entry name" value="Ntn_hydrolases_N"/>
</dbReference>
<sequence length="240" mass="27932">MCRILAFHTKGEISKEYVNALIRASRNDIFSKYGSHPDGWGLSIFLKRNDKWKVIYYRSEDPIYEDPNISYLIDIAKGEDIVGVIHARKAGRKFLTGLSHAHPYYMRANIYDLYFAHNGSVSRTSFKDSNRPFTDSYLILEEIKTLIESNMSPFDAYAITLDKLKDCSTSLNSSLIYYNKKEGPSILIGYYYNRNRLSKETNEEYYKLYTDNKRYIFSSTIKYYLGVDAEELIMGSIIHL</sequence>
<reference evidence="19 20" key="4">
    <citation type="journal article" date="2018" name="Proc. Natl. Acad. Sci. U.S.A.">
        <title>Nonmutational mechanism of inheritance in the Archaeon Sulfolobus solfataricus.</title>
        <authorList>
            <person name="Payne S."/>
            <person name="McCarthy S."/>
            <person name="Johnson T."/>
            <person name="North E."/>
            <person name="Blum P."/>
        </authorList>
    </citation>
    <scope>NUCLEOTIDE SEQUENCE [LARGE SCALE GENOMIC DNA]</scope>
    <source>
        <strain evidence="7 19">SARC-H</strain>
        <strain evidence="8 23">SARC-I</strain>
        <strain evidence="10 24">SARC-N</strain>
        <strain evidence="11 25">SARC-O</strain>
        <strain evidence="12 20">SUL120</strain>
        <strain evidence="6 21">SULG</strain>
        <strain evidence="9 22">SULM</strain>
    </source>
</reference>